<organism evidence="1 2">
    <name type="scientific">Pleurodeles waltl</name>
    <name type="common">Iberian ribbed newt</name>
    <dbReference type="NCBI Taxonomy" id="8319"/>
    <lineage>
        <taxon>Eukaryota</taxon>
        <taxon>Metazoa</taxon>
        <taxon>Chordata</taxon>
        <taxon>Craniata</taxon>
        <taxon>Vertebrata</taxon>
        <taxon>Euteleostomi</taxon>
        <taxon>Amphibia</taxon>
        <taxon>Batrachia</taxon>
        <taxon>Caudata</taxon>
        <taxon>Salamandroidea</taxon>
        <taxon>Salamandridae</taxon>
        <taxon>Pleurodelinae</taxon>
        <taxon>Pleurodeles</taxon>
    </lineage>
</organism>
<reference evidence="1" key="1">
    <citation type="journal article" date="2022" name="bioRxiv">
        <title>Sequencing and chromosome-scale assembly of the giantPleurodeles waltlgenome.</title>
        <authorList>
            <person name="Brown T."/>
            <person name="Elewa A."/>
            <person name="Iarovenko S."/>
            <person name="Subramanian E."/>
            <person name="Araus A.J."/>
            <person name="Petzold A."/>
            <person name="Susuki M."/>
            <person name="Suzuki K.-i.T."/>
            <person name="Hayashi T."/>
            <person name="Toyoda A."/>
            <person name="Oliveira C."/>
            <person name="Osipova E."/>
            <person name="Leigh N.D."/>
            <person name="Simon A."/>
            <person name="Yun M.H."/>
        </authorList>
    </citation>
    <scope>NUCLEOTIDE SEQUENCE</scope>
    <source>
        <strain evidence="1">20211129_DDA</strain>
        <tissue evidence="1">Liver</tissue>
    </source>
</reference>
<name>A0AAV7SBT5_PLEWA</name>
<sequence length="85" mass="9803">MEGRSQRKVRIRHRVWTHPYALLTTLVQMDQDTIFCTKGAVRTGYCSCLQKCWNAVNNLNWTVETQECRLSQVVLGVLMEAVPYG</sequence>
<proteinExistence type="predicted"/>
<gene>
    <name evidence="1" type="ORF">NDU88_001503</name>
</gene>
<dbReference type="Proteomes" id="UP001066276">
    <property type="component" value="Chromosome 4_2"/>
</dbReference>
<evidence type="ECO:0000313" key="2">
    <source>
        <dbReference type="Proteomes" id="UP001066276"/>
    </source>
</evidence>
<evidence type="ECO:0000313" key="1">
    <source>
        <dbReference type="EMBL" id="KAJ1161014.1"/>
    </source>
</evidence>
<protein>
    <submittedName>
        <fullName evidence="1">Uncharacterized protein</fullName>
    </submittedName>
</protein>
<comment type="caution">
    <text evidence="1">The sequence shown here is derived from an EMBL/GenBank/DDBJ whole genome shotgun (WGS) entry which is preliminary data.</text>
</comment>
<dbReference type="AlphaFoldDB" id="A0AAV7SBT5"/>
<accession>A0AAV7SBT5</accession>
<dbReference type="EMBL" id="JANPWB010000008">
    <property type="protein sequence ID" value="KAJ1161014.1"/>
    <property type="molecule type" value="Genomic_DNA"/>
</dbReference>
<keyword evidence="2" id="KW-1185">Reference proteome</keyword>